<gene>
    <name evidence="2" type="ORF">POM99_03280</name>
</gene>
<keyword evidence="3" id="KW-1185">Reference proteome</keyword>
<proteinExistence type="predicted"/>
<dbReference type="Proteomes" id="UP001222770">
    <property type="component" value="Unassembled WGS sequence"/>
</dbReference>
<dbReference type="EMBL" id="JAROCY010000002">
    <property type="protein sequence ID" value="MDF8332211.1"/>
    <property type="molecule type" value="Genomic_DNA"/>
</dbReference>
<name>A0ABT6CE68_9SPHN</name>
<evidence type="ECO:0000259" key="1">
    <source>
        <dbReference type="Pfam" id="PF23213"/>
    </source>
</evidence>
<dbReference type="Pfam" id="PF23213">
    <property type="entry name" value="DUF7065"/>
    <property type="match status" value="1"/>
</dbReference>
<protein>
    <recommendedName>
        <fullName evidence="1">DUF7065 domain-containing protein</fullName>
    </recommendedName>
</protein>
<reference evidence="2 3" key="1">
    <citation type="submission" date="2023-03" db="EMBL/GenBank/DDBJ databases">
        <title>Novosphingobium cyanobacteriorum sp. nov., isolated from a eutrophic reservoir during the Microcystis bloom period.</title>
        <authorList>
            <person name="Kang M."/>
            <person name="Le V."/>
            <person name="Ko S.-R."/>
            <person name="Lee S.-A."/>
            <person name="Ahn C.-Y."/>
        </authorList>
    </citation>
    <scope>NUCLEOTIDE SEQUENCE [LARGE SCALE GENOMIC DNA]</scope>
    <source>
        <strain evidence="2 3">HBC54</strain>
    </source>
</reference>
<sequence length="339" mass="36575">MTALTDQDEFPHQTPSPVPERWQENFFVVAWDKAKRTGFLIHCKRWPATGQLVSRIAACAQGKVVSRKVTQSIPEGRFIVDGLELVPVTPYKELSLKGSFSGVEGFGPLGFIAWQEGGETDVKVDLSFTSDLPPVNFAEAFDKLVQSGTANSTNGNKPAFEHTQVHYEQGGKCHGSLTIGGEQYGIQGLFVRDHTWGIRDESGMSAAGHGFWTASVSDDADLFFNATGMVLNGVTHGVGVVADRTGCYSTTDVEVDFLPAGGLEAFERTRIRIGGKQPLEVAGTTLIHLIKYLPGSGPGRFDDNAISTFDCDGISGFGVHEFAGTLAPEQRAVFEALEE</sequence>
<comment type="caution">
    <text evidence="2">The sequence shown here is derived from an EMBL/GenBank/DDBJ whole genome shotgun (WGS) entry which is preliminary data.</text>
</comment>
<dbReference type="RefSeq" id="WP_277275368.1">
    <property type="nucleotide sequence ID" value="NZ_JAROCY010000002.1"/>
</dbReference>
<evidence type="ECO:0000313" key="3">
    <source>
        <dbReference type="Proteomes" id="UP001222770"/>
    </source>
</evidence>
<dbReference type="SUPFAM" id="SSF159245">
    <property type="entry name" value="AttH-like"/>
    <property type="match status" value="1"/>
</dbReference>
<dbReference type="InterPro" id="IPR055493">
    <property type="entry name" value="DUF7065"/>
</dbReference>
<organism evidence="2 3">
    <name type="scientific">Novosphingobium cyanobacteriorum</name>
    <dbReference type="NCBI Taxonomy" id="3024215"/>
    <lineage>
        <taxon>Bacteria</taxon>
        <taxon>Pseudomonadati</taxon>
        <taxon>Pseudomonadota</taxon>
        <taxon>Alphaproteobacteria</taxon>
        <taxon>Sphingomonadales</taxon>
        <taxon>Sphingomonadaceae</taxon>
        <taxon>Novosphingobium</taxon>
    </lineage>
</organism>
<accession>A0ABT6CE68</accession>
<evidence type="ECO:0000313" key="2">
    <source>
        <dbReference type="EMBL" id="MDF8332211.1"/>
    </source>
</evidence>
<feature type="domain" description="DUF7065" evidence="1">
    <location>
        <begin position="162"/>
        <end position="199"/>
    </location>
</feature>